<dbReference type="PANTHER" id="PTHR33022">
    <property type="entry name" value="DUF1985 DOMAIN-CONTAINING PROTEIN"/>
    <property type="match status" value="1"/>
</dbReference>
<evidence type="ECO:0008006" key="3">
    <source>
        <dbReference type="Google" id="ProtNLM"/>
    </source>
</evidence>
<sequence length="290" mass="32587">MTSKRGVISLRRISYPYTPLEIKVAKRRRKDTSKSSSSIEKGKITMSLSLSCTVVQCVRATGEQHELKKVDVTVEANTEEYNIKVDNLSTASKEEEKVKPVSSGEQKNYPFEGFNISDEALKKLTQLINDYSEWIADGLLKHHAGRRCYGPSSKIQNLAKILPTYLDISGFLDQKVRTDWSTIEAYQDKMGNPFNVQYVEGIAQQTIGILDCGLFVVVYAEYLSDGLQVTNDGLNAKLLHKIYAALLWKYGEAKDQKLYSSDIKDPRQPKPNSAAPNKEQLAHIESIFIA</sequence>
<dbReference type="Proteomes" id="UP000224567">
    <property type="component" value="Unassembled WGS sequence"/>
</dbReference>
<proteinExistence type="predicted"/>
<evidence type="ECO:0000313" key="2">
    <source>
        <dbReference type="Proteomes" id="UP000224567"/>
    </source>
</evidence>
<accession>A0A2G2VTP0</accession>
<keyword evidence="2" id="KW-1185">Reference proteome</keyword>
<dbReference type="Gene3D" id="3.40.395.10">
    <property type="entry name" value="Adenoviral Proteinase, Chain A"/>
    <property type="match status" value="1"/>
</dbReference>
<dbReference type="SUPFAM" id="SSF54001">
    <property type="entry name" value="Cysteine proteinases"/>
    <property type="match status" value="1"/>
</dbReference>
<protein>
    <recommendedName>
        <fullName evidence="3">Ubiquitin-like protease family profile domain-containing protein</fullName>
    </recommendedName>
</protein>
<name>A0A2G2VTP0_CAPBA</name>
<dbReference type="PANTHER" id="PTHR33022:SF13">
    <property type="entry name" value="UBIQUITIN-LIKE PROTEASE FAMILY PROFILE DOMAIN-CONTAINING PROTEIN"/>
    <property type="match status" value="1"/>
</dbReference>
<reference evidence="1 2" key="1">
    <citation type="journal article" date="2017" name="Genome Biol.">
        <title>New reference genome sequences of hot pepper reveal the massive evolution of plant disease-resistance genes by retroduplication.</title>
        <authorList>
            <person name="Kim S."/>
            <person name="Park J."/>
            <person name="Yeom S.I."/>
            <person name="Kim Y.M."/>
            <person name="Seo E."/>
            <person name="Kim K.T."/>
            <person name="Kim M.S."/>
            <person name="Lee J.M."/>
            <person name="Cheong K."/>
            <person name="Shin H.S."/>
            <person name="Kim S.B."/>
            <person name="Han K."/>
            <person name="Lee J."/>
            <person name="Park M."/>
            <person name="Lee H.A."/>
            <person name="Lee H.Y."/>
            <person name="Lee Y."/>
            <person name="Oh S."/>
            <person name="Lee J.H."/>
            <person name="Choi E."/>
            <person name="Choi E."/>
            <person name="Lee S.E."/>
            <person name="Jeon J."/>
            <person name="Kim H."/>
            <person name="Choi G."/>
            <person name="Song H."/>
            <person name="Lee J."/>
            <person name="Lee S.C."/>
            <person name="Kwon J.K."/>
            <person name="Lee H.Y."/>
            <person name="Koo N."/>
            <person name="Hong Y."/>
            <person name="Kim R.W."/>
            <person name="Kang W.H."/>
            <person name="Huh J.H."/>
            <person name="Kang B.C."/>
            <person name="Yang T.J."/>
            <person name="Lee Y.H."/>
            <person name="Bennetzen J.L."/>
            <person name="Choi D."/>
        </authorList>
    </citation>
    <scope>NUCLEOTIDE SEQUENCE [LARGE SCALE GENOMIC DNA]</scope>
    <source>
        <strain evidence="2">cv. PBC81</strain>
    </source>
</reference>
<dbReference type="AlphaFoldDB" id="A0A2G2VTP0"/>
<dbReference type="InterPro" id="IPR038765">
    <property type="entry name" value="Papain-like_cys_pep_sf"/>
</dbReference>
<gene>
    <name evidence="1" type="ORF">CQW23_24045</name>
</gene>
<dbReference type="EMBL" id="MLFT02000010">
    <property type="protein sequence ID" value="PHT36345.1"/>
    <property type="molecule type" value="Genomic_DNA"/>
</dbReference>
<dbReference type="OrthoDB" id="8188607at2759"/>
<comment type="caution">
    <text evidence="1">The sequence shown here is derived from an EMBL/GenBank/DDBJ whole genome shotgun (WGS) entry which is preliminary data.</text>
</comment>
<organism evidence="1 2">
    <name type="scientific">Capsicum baccatum</name>
    <name type="common">Peruvian pepper</name>
    <dbReference type="NCBI Taxonomy" id="33114"/>
    <lineage>
        <taxon>Eukaryota</taxon>
        <taxon>Viridiplantae</taxon>
        <taxon>Streptophyta</taxon>
        <taxon>Embryophyta</taxon>
        <taxon>Tracheophyta</taxon>
        <taxon>Spermatophyta</taxon>
        <taxon>Magnoliopsida</taxon>
        <taxon>eudicotyledons</taxon>
        <taxon>Gunneridae</taxon>
        <taxon>Pentapetalae</taxon>
        <taxon>asterids</taxon>
        <taxon>lamiids</taxon>
        <taxon>Solanales</taxon>
        <taxon>Solanaceae</taxon>
        <taxon>Solanoideae</taxon>
        <taxon>Capsiceae</taxon>
        <taxon>Capsicum</taxon>
    </lineage>
</organism>
<evidence type="ECO:0000313" key="1">
    <source>
        <dbReference type="EMBL" id="PHT36345.1"/>
    </source>
</evidence>
<reference evidence="2" key="2">
    <citation type="journal article" date="2017" name="J. Anim. Genet.">
        <title>Multiple reference genome sequences of hot pepper reveal the massive evolution of plant disease resistance genes by retroduplication.</title>
        <authorList>
            <person name="Kim S."/>
            <person name="Park J."/>
            <person name="Yeom S.-I."/>
            <person name="Kim Y.-M."/>
            <person name="Seo E."/>
            <person name="Kim K.-T."/>
            <person name="Kim M.-S."/>
            <person name="Lee J.M."/>
            <person name="Cheong K."/>
            <person name="Shin H.-S."/>
            <person name="Kim S.-B."/>
            <person name="Han K."/>
            <person name="Lee J."/>
            <person name="Park M."/>
            <person name="Lee H.-A."/>
            <person name="Lee H.-Y."/>
            <person name="Lee Y."/>
            <person name="Oh S."/>
            <person name="Lee J.H."/>
            <person name="Choi E."/>
            <person name="Choi E."/>
            <person name="Lee S.E."/>
            <person name="Jeon J."/>
            <person name="Kim H."/>
            <person name="Choi G."/>
            <person name="Song H."/>
            <person name="Lee J."/>
            <person name="Lee S.-C."/>
            <person name="Kwon J.-K."/>
            <person name="Lee H.-Y."/>
            <person name="Koo N."/>
            <person name="Hong Y."/>
            <person name="Kim R.W."/>
            <person name="Kang W.-H."/>
            <person name="Huh J.H."/>
            <person name="Kang B.-C."/>
            <person name="Yang T.-J."/>
            <person name="Lee Y.-H."/>
            <person name="Bennetzen J.L."/>
            <person name="Choi D."/>
        </authorList>
    </citation>
    <scope>NUCLEOTIDE SEQUENCE [LARGE SCALE GENOMIC DNA]</scope>
    <source>
        <strain evidence="2">cv. PBC81</strain>
    </source>
</reference>